<keyword evidence="3" id="KW-0418">Kinase</keyword>
<feature type="transmembrane region" description="Helical" evidence="1">
    <location>
        <begin position="118"/>
        <end position="137"/>
    </location>
</feature>
<dbReference type="OrthoDB" id="9809908at2"/>
<name>A0A5C6LPR0_9BACT</name>
<dbReference type="PANTHER" id="PTHR34220">
    <property type="entry name" value="SENSOR HISTIDINE KINASE YPDA"/>
    <property type="match status" value="1"/>
</dbReference>
<feature type="transmembrane region" description="Helical" evidence="1">
    <location>
        <begin position="9"/>
        <end position="26"/>
    </location>
</feature>
<reference evidence="3 4" key="1">
    <citation type="submission" date="2019-08" db="EMBL/GenBank/DDBJ databases">
        <title>Whole genome sequencing of chitin degrading bacteria Chitinophaga pinensis YS16.</title>
        <authorList>
            <person name="Singh R.P."/>
            <person name="Manchanda G."/>
            <person name="Maurya I.K."/>
            <person name="Joshi N.K."/>
            <person name="Srivastava A.K."/>
        </authorList>
    </citation>
    <scope>NUCLEOTIDE SEQUENCE [LARGE SCALE GENOMIC DNA]</scope>
    <source>
        <strain evidence="3 4">YS-16</strain>
    </source>
</reference>
<proteinExistence type="predicted"/>
<keyword evidence="3" id="KW-0808">Transferase</keyword>
<gene>
    <name evidence="3" type="ORF">FEF09_20945</name>
</gene>
<keyword evidence="1" id="KW-0472">Membrane</keyword>
<organism evidence="3 4">
    <name type="scientific">Chitinophaga pinensis</name>
    <dbReference type="NCBI Taxonomy" id="79329"/>
    <lineage>
        <taxon>Bacteria</taxon>
        <taxon>Pseudomonadati</taxon>
        <taxon>Bacteroidota</taxon>
        <taxon>Chitinophagia</taxon>
        <taxon>Chitinophagales</taxon>
        <taxon>Chitinophagaceae</taxon>
        <taxon>Chitinophaga</taxon>
    </lineage>
</organism>
<dbReference type="InterPro" id="IPR036890">
    <property type="entry name" value="HATPase_C_sf"/>
</dbReference>
<dbReference type="GO" id="GO:0000155">
    <property type="term" value="F:phosphorelay sensor kinase activity"/>
    <property type="evidence" value="ECO:0007669"/>
    <property type="project" value="InterPro"/>
</dbReference>
<keyword evidence="1" id="KW-0812">Transmembrane</keyword>
<dbReference type="Pfam" id="PF06580">
    <property type="entry name" value="His_kinase"/>
    <property type="match status" value="1"/>
</dbReference>
<dbReference type="AlphaFoldDB" id="A0A5C6LPR0"/>
<dbReference type="Proteomes" id="UP000318815">
    <property type="component" value="Unassembled WGS sequence"/>
</dbReference>
<dbReference type="EMBL" id="VOHS01000026">
    <property type="protein sequence ID" value="TWV98039.1"/>
    <property type="molecule type" value="Genomic_DNA"/>
</dbReference>
<protein>
    <submittedName>
        <fullName evidence="3">Histidine kinase</fullName>
    </submittedName>
</protein>
<evidence type="ECO:0000313" key="4">
    <source>
        <dbReference type="Proteomes" id="UP000318815"/>
    </source>
</evidence>
<feature type="domain" description="Signal transduction histidine kinase internal region" evidence="2">
    <location>
        <begin position="159"/>
        <end position="233"/>
    </location>
</feature>
<dbReference type="SUPFAM" id="SSF55874">
    <property type="entry name" value="ATPase domain of HSP90 chaperone/DNA topoisomerase II/histidine kinase"/>
    <property type="match status" value="1"/>
</dbReference>
<feature type="transmembrane region" description="Helical" evidence="1">
    <location>
        <begin position="85"/>
        <end position="106"/>
    </location>
</feature>
<evidence type="ECO:0000313" key="3">
    <source>
        <dbReference type="EMBL" id="TWV98039.1"/>
    </source>
</evidence>
<evidence type="ECO:0000256" key="1">
    <source>
        <dbReference type="SAM" id="Phobius"/>
    </source>
</evidence>
<feature type="transmembrane region" description="Helical" evidence="1">
    <location>
        <begin position="46"/>
        <end position="64"/>
    </location>
</feature>
<dbReference type="GO" id="GO:0016020">
    <property type="term" value="C:membrane"/>
    <property type="evidence" value="ECO:0007669"/>
    <property type="project" value="InterPro"/>
</dbReference>
<keyword evidence="1" id="KW-1133">Transmembrane helix</keyword>
<sequence length="341" mass="39076">MTEPMGRMLYIYSSLFIAIALNIARLLALKEDSVMARYMHFNMGEWLFQTGVSFLFCLLVFLLAQHHFQGPFRRWKWIREGRTALLLLLLFFFFTTVSIGVQRRFFGQGLLPGNGIGIKFMLILILAGIELKIVNILRMARSSELENVRLRNAHLKTALELLKGQLQPHFFFNALSSLSGVVREDPTKAQYYINQLSKVFRYSLQREDNHLVSLKEELEAVRAYAALLKMRHEAGFELLIDIPEALLTEKLPHMSLQPLMENALKHNVVTVSSPLLVSVTAERNGDRWCLLVRNNLQPLSFYPPGTGIGLSNLNERYRILLEQEISISKTAADFIVKLPLK</sequence>
<dbReference type="InterPro" id="IPR010559">
    <property type="entry name" value="Sig_transdc_His_kin_internal"/>
</dbReference>
<comment type="caution">
    <text evidence="3">The sequence shown here is derived from an EMBL/GenBank/DDBJ whole genome shotgun (WGS) entry which is preliminary data.</text>
</comment>
<accession>A0A5C6LPR0</accession>
<dbReference type="InterPro" id="IPR050640">
    <property type="entry name" value="Bact_2-comp_sensor_kinase"/>
</dbReference>
<dbReference type="PANTHER" id="PTHR34220:SF7">
    <property type="entry name" value="SENSOR HISTIDINE KINASE YPDA"/>
    <property type="match status" value="1"/>
</dbReference>
<dbReference type="Gene3D" id="3.30.565.10">
    <property type="entry name" value="Histidine kinase-like ATPase, C-terminal domain"/>
    <property type="match status" value="1"/>
</dbReference>
<keyword evidence="4" id="KW-1185">Reference proteome</keyword>
<evidence type="ECO:0000259" key="2">
    <source>
        <dbReference type="Pfam" id="PF06580"/>
    </source>
</evidence>